<keyword evidence="4" id="KW-1185">Reference proteome</keyword>
<feature type="transmembrane region" description="Helical" evidence="2">
    <location>
        <begin position="12"/>
        <end position="35"/>
    </location>
</feature>
<evidence type="ECO:0000313" key="3">
    <source>
        <dbReference type="EMBL" id="KIA93789.1"/>
    </source>
</evidence>
<dbReference type="OrthoDB" id="662620at2"/>
<reference evidence="3 4" key="1">
    <citation type="submission" date="2014-10" db="EMBL/GenBank/DDBJ databases">
        <title>Pedobacter Kyungheensis.</title>
        <authorList>
            <person name="Anderson B.M."/>
            <person name="Newman J.D."/>
        </authorList>
    </citation>
    <scope>NUCLEOTIDE SEQUENCE [LARGE SCALE GENOMIC DNA]</scope>
    <source>
        <strain evidence="3 4">KACC 16221</strain>
    </source>
</reference>
<comment type="caution">
    <text evidence="3">The sequence shown here is derived from an EMBL/GenBank/DDBJ whole genome shotgun (WGS) entry which is preliminary data.</text>
</comment>
<evidence type="ECO:0000313" key="4">
    <source>
        <dbReference type="Proteomes" id="UP000031246"/>
    </source>
</evidence>
<name>A0A0C1G122_9SPHI</name>
<keyword evidence="2" id="KW-0472">Membrane</keyword>
<evidence type="ECO:0000256" key="2">
    <source>
        <dbReference type="SAM" id="Phobius"/>
    </source>
</evidence>
<feature type="coiled-coil region" evidence="1">
    <location>
        <begin position="131"/>
        <end position="165"/>
    </location>
</feature>
<gene>
    <name evidence="3" type="ORF">OC25_12165</name>
</gene>
<keyword evidence="2" id="KW-0812">Transmembrane</keyword>
<organism evidence="3 4">
    <name type="scientific">Pedobacter kyungheensis</name>
    <dbReference type="NCBI Taxonomy" id="1069985"/>
    <lineage>
        <taxon>Bacteria</taxon>
        <taxon>Pseudomonadati</taxon>
        <taxon>Bacteroidota</taxon>
        <taxon>Sphingobacteriia</taxon>
        <taxon>Sphingobacteriales</taxon>
        <taxon>Sphingobacteriaceae</taxon>
        <taxon>Pedobacter</taxon>
    </lineage>
</organism>
<protein>
    <submittedName>
        <fullName evidence="3">Uncharacterized protein</fullName>
    </submittedName>
</protein>
<proteinExistence type="predicted"/>
<accession>A0A0C1G122</accession>
<evidence type="ECO:0000256" key="1">
    <source>
        <dbReference type="SAM" id="Coils"/>
    </source>
</evidence>
<keyword evidence="2" id="KW-1133">Transmembrane helix</keyword>
<dbReference type="EMBL" id="JSYN01000013">
    <property type="protein sequence ID" value="KIA93789.1"/>
    <property type="molecule type" value="Genomic_DNA"/>
</dbReference>
<dbReference type="Proteomes" id="UP000031246">
    <property type="component" value="Unassembled WGS sequence"/>
</dbReference>
<dbReference type="RefSeq" id="WP_039476344.1">
    <property type="nucleotide sequence ID" value="NZ_JSYN01000013.1"/>
</dbReference>
<sequence>MKPINATEIRSAYAKFILNFVWLTCFSILSIYLFFLASDYEYTLLDKKVRETEKLSSLRKDINTNYDLILVRFKELAQYRNYNANEMSKQAILLNDIQSANNKIKDLISNKTESGLSFDLYRKLNNNVGAMAGLQDSLNQSRYDIQRYKEQINDCTRANQSAVKKIKNGRFGR</sequence>
<keyword evidence="1" id="KW-0175">Coiled coil</keyword>
<dbReference type="AlphaFoldDB" id="A0A0C1G122"/>